<evidence type="ECO:0000256" key="6">
    <source>
        <dbReference type="ARBA" id="ARBA00022833"/>
    </source>
</evidence>
<dbReference type="Pfam" id="PF04563">
    <property type="entry name" value="RNA_pol_Rpb2_1"/>
    <property type="match status" value="1"/>
</dbReference>
<dbReference type="GO" id="GO:0003899">
    <property type="term" value="F:DNA-directed RNA polymerase activity"/>
    <property type="evidence" value="ECO:0007669"/>
    <property type="project" value="UniProtKB-EC"/>
</dbReference>
<organism evidence="17 18">
    <name type="scientific">Giardia intestinalis (strain ATCC 50581 / GS clone H7)</name>
    <name type="common">Giardia lamblia</name>
    <dbReference type="NCBI Taxonomy" id="598745"/>
    <lineage>
        <taxon>Eukaryota</taxon>
        <taxon>Metamonada</taxon>
        <taxon>Diplomonadida</taxon>
        <taxon>Hexamitidae</taxon>
        <taxon>Giardiinae</taxon>
        <taxon>Giardia</taxon>
    </lineage>
</organism>
<comment type="catalytic activity">
    <reaction evidence="9">
        <text>RNA(n) + a ribonucleoside 5'-triphosphate = RNA(n+1) + diphosphate</text>
        <dbReference type="Rhea" id="RHEA:21248"/>
        <dbReference type="Rhea" id="RHEA-COMP:14527"/>
        <dbReference type="Rhea" id="RHEA-COMP:17342"/>
        <dbReference type="ChEBI" id="CHEBI:33019"/>
        <dbReference type="ChEBI" id="CHEBI:61557"/>
        <dbReference type="ChEBI" id="CHEBI:140395"/>
        <dbReference type="EC" id="2.7.7.6"/>
    </reaction>
</comment>
<evidence type="ECO:0000259" key="16">
    <source>
        <dbReference type="Pfam" id="PF04567"/>
    </source>
</evidence>
<dbReference type="Gene3D" id="3.90.1070.20">
    <property type="match status" value="1"/>
</dbReference>
<dbReference type="InterPro" id="IPR007646">
    <property type="entry name" value="RNA_pol_Rpb2_4"/>
</dbReference>
<keyword evidence="2 9" id="KW-0240">DNA-directed RNA polymerase</keyword>
<dbReference type="InterPro" id="IPR007645">
    <property type="entry name" value="RNA_pol_Rpb2_3"/>
</dbReference>
<feature type="domain" description="RNA polymerase Rpb2" evidence="16">
    <location>
        <begin position="720"/>
        <end position="785"/>
    </location>
</feature>
<evidence type="ECO:0000256" key="8">
    <source>
        <dbReference type="RuleBase" id="RU000434"/>
    </source>
</evidence>
<proteinExistence type="inferred from homology"/>
<dbReference type="Pfam" id="PF04566">
    <property type="entry name" value="RNA_pol_Rpb2_4"/>
    <property type="match status" value="1"/>
</dbReference>
<evidence type="ECO:0000256" key="4">
    <source>
        <dbReference type="ARBA" id="ARBA00022695"/>
    </source>
</evidence>
<dbReference type="Gene3D" id="3.90.1800.10">
    <property type="entry name" value="RNA polymerase alpha subunit dimerisation domain"/>
    <property type="match status" value="1"/>
</dbReference>
<dbReference type="InterPro" id="IPR037033">
    <property type="entry name" value="DNA-dir_RNAP_su2_hyb_sf"/>
</dbReference>
<dbReference type="InterPro" id="IPR007121">
    <property type="entry name" value="RNA_pol_bsu_CS"/>
</dbReference>
<dbReference type="OrthoDB" id="10248617at2759"/>
<sequence length="1293" mass="145052">MDGSEGCMSEVATWKVVDAWFYCRGLAAMQIDSYNHFVKHTMKNIIASFPPIQVTRTENFCCYNHILSFSDPQLEPNVHIKPNDCRIQSSSYMAAIKVKISYTIQQYSFSNNEGLVQEVTYEPKLIDFCLFPVMVNSCLCYLNTNRVLGSDIKAHRIINDECPYDEGGYFIIRGAEKAVIAQEGNRPNRLLILPGDPGSKIPYTAQLISTNPAKNLHSKIVLKYWSTNKWGRTIQDINQPQITFTMQGIRDDLPLFLLILALWQDNVYAARDLLSIVIPDESDTELIEHLLPSYNLFCSTPQSSKDKCIEFLAGRLIVGEQMDSAKAKYDRLMSHLSTRLLPHIGVTPESHLDKAFFIGYMTNLLLQTVIGRRSPDDRDHWGGKRLQLTGSLLADKFRFEYELFLRRLARKLHDTGSILKVREDINMVSPNIEGSSFIPQSKYDPHGKVPGLEDPRRLLDRIKVAATSYISKNITSALSTGTWKTNEVVGNTKSGVSQSLVRLSYTSALSQIRRSSSSVEETSKAIGPRLLHTTQFGYMCPAETPEGAKVGLIKNFSLMANVTLDNPKDEQDLRKLLTEYRVQTQHGPISVLKSFHTVTNAKKLVSDVKIFLNGSWLGFIDRAYVQRLIADLKRWRFEGKINREVSIAYLAHKQEITINSDEGRVTRPVFVVLTEIHPTLKLVTNLSLAITEEDVETLATIPQPEQWNSILAGLGTGKCMVEFLDPNEEEMALICMDIYHFREEIQKAHAIRDIILTYGEENAIDYIRAHNVPLAHNYTHLEIHPSMVLSAITSLIPFPDHNQSPRNLYQASMGKQAVGIYALNYLKRFDTSGINVMHYPQLPLVTTRSMPHVKFRYLPAGQNVIIAIAVYSGFNQEDSLIMSQSAVDRGLMRATYYHTYEEMISSAASSINAPDRIEKFCRPIGPNIKGVKDPGCASYLEADGLPRVGNAVNSQRLIIGKIRPNKRTMNSRAVSTYDFQDVSLKVKMEETGRVDSVIIAPDLREQSFLSEGVDSNATGAEGSLLAKVRVRSSRVPQLGDKFSSRHGQKGTVGMLLRHEDLPFTLDGITPDIIMNPHAIPSRMTIGQLMESVASKLGALSGHEVDGTAFNAPPGSTDKQIAADLHARGYQKHNYEAMMNGMTGEMMNYRIFIGPTFYQRLKHMVLDKISSRNTGPIVTLTRQPNEGRSNYGGMRIGEMEKDAFIAHGATAILRDRLLFSSDVSEFLVCQNCGIICWHADSRKLTTKKSPHCMICSESSTTDSFARITIPYAAKLFFQEIIGMGVFPRIEVETH</sequence>
<evidence type="ECO:0000256" key="9">
    <source>
        <dbReference type="RuleBase" id="RU363031"/>
    </source>
</evidence>
<keyword evidence="5" id="KW-0479">Metal-binding</keyword>
<reference evidence="17 18" key="1">
    <citation type="journal article" date="2009" name="PLoS Pathog.">
        <title>Draft genome sequencing of giardia intestinalis assemblage B isolate GS: is human giardiasis caused by two different species?</title>
        <authorList>
            <person name="Franzen O."/>
            <person name="Jerlstrom-Hultqvist J."/>
            <person name="Castro E."/>
            <person name="Sherwood E."/>
            <person name="Ankarklev J."/>
            <person name="Reiner D.S."/>
            <person name="Palm D."/>
            <person name="Andersson J.O."/>
            <person name="Andersson B."/>
            <person name="Svard S.G."/>
        </authorList>
    </citation>
    <scope>NUCLEOTIDE SEQUENCE [LARGE SCALE GENOMIC DNA]</scope>
    <source>
        <strain evidence="18">ATCC 50581 / GS clone H7</strain>
    </source>
</reference>
<dbReference type="Gene3D" id="3.90.1110.10">
    <property type="entry name" value="RNA polymerase Rpb2, domain 2"/>
    <property type="match status" value="1"/>
</dbReference>
<dbReference type="InterPro" id="IPR037034">
    <property type="entry name" value="RNA_pol_Rpb2_2_sf"/>
</dbReference>
<keyword evidence="7 9" id="KW-0804">Transcription</keyword>
<dbReference type="InterPro" id="IPR015712">
    <property type="entry name" value="DNA-dir_RNA_pol_su2"/>
</dbReference>
<dbReference type="InterPro" id="IPR007641">
    <property type="entry name" value="RNA_pol_Rpb2_7"/>
</dbReference>
<feature type="domain" description="DNA-directed RNA polymerase subunit 2 hybrid-binding" evidence="10">
    <location>
        <begin position="793"/>
        <end position="1188"/>
    </location>
</feature>
<dbReference type="Pfam" id="PF04560">
    <property type="entry name" value="RNA_pol_Rpb2_7"/>
    <property type="match status" value="1"/>
</dbReference>
<evidence type="ECO:0000256" key="3">
    <source>
        <dbReference type="ARBA" id="ARBA00022679"/>
    </source>
</evidence>
<dbReference type="InterPro" id="IPR014724">
    <property type="entry name" value="RNA_pol_RPB2_OB-fold"/>
</dbReference>
<dbReference type="Pfam" id="PF00562">
    <property type="entry name" value="RNA_pol_Rpb2_6"/>
    <property type="match status" value="1"/>
</dbReference>
<dbReference type="Proteomes" id="UP000002488">
    <property type="component" value="Unassembled WGS sequence"/>
</dbReference>
<dbReference type="Gene3D" id="3.90.1100.10">
    <property type="match status" value="1"/>
</dbReference>
<comment type="caution">
    <text evidence="17">The sequence shown here is derived from an EMBL/GenBank/DDBJ whole genome shotgun (WGS) entry which is preliminary data.</text>
</comment>
<feature type="domain" description="RNA polymerase Rpb2" evidence="11">
    <location>
        <begin position="1191"/>
        <end position="1289"/>
    </location>
</feature>
<feature type="domain" description="RNA polymerase beta subunit protrusion" evidence="13">
    <location>
        <begin position="25"/>
        <end position="413"/>
    </location>
</feature>
<dbReference type="SUPFAM" id="SSF64484">
    <property type="entry name" value="beta and beta-prime subunits of DNA dependent RNA-polymerase"/>
    <property type="match status" value="1"/>
</dbReference>
<dbReference type="VEuPathDB" id="GiardiaDB:GL50581_1348"/>
<accession>C6LRG5</accession>
<dbReference type="GO" id="GO:0046872">
    <property type="term" value="F:metal ion binding"/>
    <property type="evidence" value="ECO:0007669"/>
    <property type="project" value="UniProtKB-KW"/>
</dbReference>
<dbReference type="InterPro" id="IPR007647">
    <property type="entry name" value="RNA_pol_Rpb2_5"/>
</dbReference>
<dbReference type="GO" id="GO:0032549">
    <property type="term" value="F:ribonucleoside binding"/>
    <property type="evidence" value="ECO:0007669"/>
    <property type="project" value="InterPro"/>
</dbReference>
<dbReference type="GO" id="GO:0006351">
    <property type="term" value="P:DNA-templated transcription"/>
    <property type="evidence" value="ECO:0007669"/>
    <property type="project" value="InterPro"/>
</dbReference>
<dbReference type="PANTHER" id="PTHR20856">
    <property type="entry name" value="DNA-DIRECTED RNA POLYMERASE I SUBUNIT 2"/>
    <property type="match status" value="1"/>
</dbReference>
<evidence type="ECO:0000256" key="2">
    <source>
        <dbReference type="ARBA" id="ARBA00022478"/>
    </source>
</evidence>
<dbReference type="InterPro" id="IPR007644">
    <property type="entry name" value="RNA_pol_bsu_protrusion"/>
</dbReference>
<dbReference type="GO" id="GO:0000428">
    <property type="term" value="C:DNA-directed RNA polymerase complex"/>
    <property type="evidence" value="ECO:0007669"/>
    <property type="project" value="UniProtKB-KW"/>
</dbReference>
<name>C6LRG5_GIAIB</name>
<evidence type="ECO:0000256" key="7">
    <source>
        <dbReference type="ARBA" id="ARBA00023163"/>
    </source>
</evidence>
<gene>
    <name evidence="17" type="ORF">GL50581_1348</name>
</gene>
<evidence type="ECO:0000259" key="12">
    <source>
        <dbReference type="Pfam" id="PF04561"/>
    </source>
</evidence>
<feature type="domain" description="RNA polymerase Rpb2" evidence="12">
    <location>
        <begin position="213"/>
        <end position="386"/>
    </location>
</feature>
<dbReference type="InterPro" id="IPR007642">
    <property type="entry name" value="RNA_pol_Rpb2_2"/>
</dbReference>
<comment type="function">
    <text evidence="9">DNA-dependent RNA polymerase catalyzes the transcription of DNA into RNA using the four ribonucleoside triphosphates as substrates.</text>
</comment>
<comment type="similarity">
    <text evidence="1 8">Belongs to the RNA polymerase beta chain family.</text>
</comment>
<feature type="domain" description="RNA polymerase Rpb2" evidence="14">
    <location>
        <begin position="498"/>
        <end position="562"/>
    </location>
</feature>
<dbReference type="EC" id="2.7.7.6" evidence="9"/>
<evidence type="ECO:0000256" key="1">
    <source>
        <dbReference type="ARBA" id="ARBA00006835"/>
    </source>
</evidence>
<evidence type="ECO:0000259" key="14">
    <source>
        <dbReference type="Pfam" id="PF04565"/>
    </source>
</evidence>
<dbReference type="Pfam" id="PF04565">
    <property type="entry name" value="RNA_pol_Rpb2_3"/>
    <property type="match status" value="1"/>
</dbReference>
<feature type="domain" description="RNA polymerase Rpb2" evidence="15">
    <location>
        <begin position="610"/>
        <end position="672"/>
    </location>
</feature>
<dbReference type="GO" id="GO:0003677">
    <property type="term" value="F:DNA binding"/>
    <property type="evidence" value="ECO:0007669"/>
    <property type="project" value="InterPro"/>
</dbReference>
<evidence type="ECO:0000259" key="11">
    <source>
        <dbReference type="Pfam" id="PF04560"/>
    </source>
</evidence>
<dbReference type="Gene3D" id="2.40.50.150">
    <property type="match status" value="1"/>
</dbReference>
<dbReference type="Pfam" id="PF04561">
    <property type="entry name" value="RNA_pol_Rpb2_2"/>
    <property type="match status" value="1"/>
</dbReference>
<evidence type="ECO:0000259" key="15">
    <source>
        <dbReference type="Pfam" id="PF04566"/>
    </source>
</evidence>
<dbReference type="Gene3D" id="2.40.270.10">
    <property type="entry name" value="DNA-directed RNA polymerase, subunit 2, domain 6"/>
    <property type="match status" value="1"/>
</dbReference>
<evidence type="ECO:0000313" key="18">
    <source>
        <dbReference type="Proteomes" id="UP000002488"/>
    </source>
</evidence>
<protein>
    <recommendedName>
        <fullName evidence="9">DNA-directed RNA polymerase subunit beta</fullName>
        <ecNumber evidence="9">2.7.7.6</ecNumber>
    </recommendedName>
</protein>
<dbReference type="PROSITE" id="PS01166">
    <property type="entry name" value="RNA_POL_BETA"/>
    <property type="match status" value="1"/>
</dbReference>
<evidence type="ECO:0000313" key="17">
    <source>
        <dbReference type="EMBL" id="EET01374.1"/>
    </source>
</evidence>
<evidence type="ECO:0000259" key="10">
    <source>
        <dbReference type="Pfam" id="PF00562"/>
    </source>
</evidence>
<keyword evidence="6" id="KW-0862">Zinc</keyword>
<dbReference type="OMA" id="CYDRNDS"/>
<evidence type="ECO:0000256" key="5">
    <source>
        <dbReference type="ARBA" id="ARBA00022723"/>
    </source>
</evidence>
<evidence type="ECO:0000259" key="13">
    <source>
        <dbReference type="Pfam" id="PF04563"/>
    </source>
</evidence>
<dbReference type="InterPro" id="IPR007120">
    <property type="entry name" value="DNA-dir_RNAP_su2_dom"/>
</dbReference>
<dbReference type="EMBL" id="ACGJ01001979">
    <property type="protein sequence ID" value="EET01374.1"/>
    <property type="molecule type" value="Genomic_DNA"/>
</dbReference>
<dbReference type="Pfam" id="PF04567">
    <property type="entry name" value="RNA_pol_Rpb2_5"/>
    <property type="match status" value="1"/>
</dbReference>
<keyword evidence="3 9" id="KW-0808">Transferase</keyword>
<keyword evidence="4 9" id="KW-0548">Nucleotidyltransferase</keyword>
<dbReference type="CDD" id="cd00653">
    <property type="entry name" value="RNA_pol_B_RPB2"/>
    <property type="match status" value="1"/>
</dbReference>